<evidence type="ECO:0000259" key="4">
    <source>
        <dbReference type="Pfam" id="PF17862"/>
    </source>
</evidence>
<dbReference type="STRING" id="3469.A0A4Y7KM49"/>
<dbReference type="Gene3D" id="3.40.50.300">
    <property type="entry name" value="P-loop containing nucleotide triphosphate hydrolases"/>
    <property type="match status" value="1"/>
</dbReference>
<accession>A0A4Y7KM49</accession>
<protein>
    <recommendedName>
        <fullName evidence="4">AAA ATPase AAA+ lid domain-containing protein</fullName>
    </recommendedName>
</protein>
<sequence length="258" mass="28935">MFSSSIQCWWCSFAVRMGGGSGGDAGGGAGDSAAVGMWISIGVVGGSFGDVFKLEIRLGFRVYDVDAKYHNMPLKLEENTRKPIRETPEFSVLYITVSVAAATMHAKQGVVGIGFTKSIEWTVGVGDGPWEMMKEFYDNIRAKYRPQELYEAARRLLTKRLYIPLPTAEARAWVIRSLLEKDLLFKLSEEDTNAICRMTEGYSGSDMKKLVKDASMGPFRDALRQGEIVKLQKEDLRTEIVKLQKEDRTVTIQDFEYS</sequence>
<dbReference type="InterPro" id="IPR050304">
    <property type="entry name" value="MT-severing_AAA_ATPase"/>
</dbReference>
<proteinExistence type="inferred from homology"/>
<organism evidence="5 6">
    <name type="scientific">Papaver somniferum</name>
    <name type="common">Opium poppy</name>
    <dbReference type="NCBI Taxonomy" id="3469"/>
    <lineage>
        <taxon>Eukaryota</taxon>
        <taxon>Viridiplantae</taxon>
        <taxon>Streptophyta</taxon>
        <taxon>Embryophyta</taxon>
        <taxon>Tracheophyta</taxon>
        <taxon>Spermatophyta</taxon>
        <taxon>Magnoliopsida</taxon>
        <taxon>Ranunculales</taxon>
        <taxon>Papaveraceae</taxon>
        <taxon>Papaveroideae</taxon>
        <taxon>Papaver</taxon>
    </lineage>
</organism>
<comment type="similarity">
    <text evidence="1">Belongs to the AAA ATPase family.</text>
</comment>
<dbReference type="Proteomes" id="UP000316621">
    <property type="component" value="Chromosome 8"/>
</dbReference>
<dbReference type="AlphaFoldDB" id="A0A4Y7KM49"/>
<evidence type="ECO:0000313" key="5">
    <source>
        <dbReference type="EMBL" id="RZC73178.1"/>
    </source>
</evidence>
<dbReference type="PANTHER" id="PTHR23074:SF17">
    <property type="entry name" value="FIDGETIN-LIKE PROTEIN 1"/>
    <property type="match status" value="1"/>
</dbReference>
<dbReference type="Pfam" id="PF17862">
    <property type="entry name" value="AAA_lid_3"/>
    <property type="match status" value="1"/>
</dbReference>
<gene>
    <name evidence="5" type="ORF">C5167_048658</name>
</gene>
<dbReference type="FunFam" id="1.10.8.60:FF:000022">
    <property type="entry name" value="Fidgetin like 1"/>
    <property type="match status" value="1"/>
</dbReference>
<keyword evidence="2" id="KW-0547">Nucleotide-binding</keyword>
<dbReference type="PANTHER" id="PTHR23074">
    <property type="entry name" value="AAA DOMAIN-CONTAINING"/>
    <property type="match status" value="1"/>
</dbReference>
<reference evidence="5 6" key="1">
    <citation type="journal article" date="2018" name="Science">
        <title>The opium poppy genome and morphinan production.</title>
        <authorList>
            <person name="Guo L."/>
            <person name="Winzer T."/>
            <person name="Yang X."/>
            <person name="Li Y."/>
            <person name="Ning Z."/>
            <person name="He Z."/>
            <person name="Teodor R."/>
            <person name="Lu Y."/>
            <person name="Bowser T.A."/>
            <person name="Graham I.A."/>
            <person name="Ye K."/>
        </authorList>
    </citation>
    <scope>NUCLEOTIDE SEQUENCE [LARGE SCALE GENOMIC DNA]</scope>
    <source>
        <strain evidence="6">cv. HN1</strain>
        <tissue evidence="5">Leaves</tissue>
    </source>
</reference>
<evidence type="ECO:0000313" key="6">
    <source>
        <dbReference type="Proteomes" id="UP000316621"/>
    </source>
</evidence>
<dbReference type="InterPro" id="IPR027417">
    <property type="entry name" value="P-loop_NTPase"/>
</dbReference>
<dbReference type="InterPro" id="IPR041569">
    <property type="entry name" value="AAA_lid_3"/>
</dbReference>
<evidence type="ECO:0000256" key="2">
    <source>
        <dbReference type="ARBA" id="ARBA00022741"/>
    </source>
</evidence>
<evidence type="ECO:0000256" key="1">
    <source>
        <dbReference type="ARBA" id="ARBA00006914"/>
    </source>
</evidence>
<keyword evidence="3" id="KW-0067">ATP-binding</keyword>
<dbReference type="Gene3D" id="1.10.8.60">
    <property type="match status" value="1"/>
</dbReference>
<keyword evidence="6" id="KW-1185">Reference proteome</keyword>
<dbReference type="EMBL" id="CM010722">
    <property type="protein sequence ID" value="RZC73178.1"/>
    <property type="molecule type" value="Genomic_DNA"/>
</dbReference>
<dbReference type="SUPFAM" id="SSF52540">
    <property type="entry name" value="P-loop containing nucleoside triphosphate hydrolases"/>
    <property type="match status" value="1"/>
</dbReference>
<dbReference type="Gramene" id="RZC73178">
    <property type="protein sequence ID" value="RZC73178"/>
    <property type="gene ID" value="C5167_048658"/>
</dbReference>
<feature type="domain" description="AAA ATPase AAA+ lid" evidence="4">
    <location>
        <begin position="190"/>
        <end position="225"/>
    </location>
</feature>
<name>A0A4Y7KM49_PAPSO</name>
<dbReference type="GO" id="GO:0016887">
    <property type="term" value="F:ATP hydrolysis activity"/>
    <property type="evidence" value="ECO:0007669"/>
    <property type="project" value="TreeGrafter"/>
</dbReference>
<evidence type="ECO:0000256" key="3">
    <source>
        <dbReference type="ARBA" id="ARBA00022840"/>
    </source>
</evidence>
<dbReference type="GO" id="GO:0005524">
    <property type="term" value="F:ATP binding"/>
    <property type="evidence" value="ECO:0007669"/>
    <property type="project" value="UniProtKB-KW"/>
</dbReference>